<keyword evidence="11" id="KW-1185">Reference proteome</keyword>
<dbReference type="InterPro" id="IPR019519">
    <property type="entry name" value="Elp5"/>
</dbReference>
<dbReference type="EMBL" id="KL197710">
    <property type="protein sequence ID" value="KDQ63701.1"/>
    <property type="molecule type" value="Genomic_DNA"/>
</dbReference>
<evidence type="ECO:0000313" key="11">
    <source>
        <dbReference type="Proteomes" id="UP000027265"/>
    </source>
</evidence>
<feature type="region of interest" description="Disordered" evidence="9">
    <location>
        <begin position="311"/>
        <end position="338"/>
    </location>
</feature>
<evidence type="ECO:0000256" key="6">
    <source>
        <dbReference type="ARBA" id="ARBA00022490"/>
    </source>
</evidence>
<evidence type="ECO:0000256" key="5">
    <source>
        <dbReference type="ARBA" id="ARBA00020264"/>
    </source>
</evidence>
<dbReference type="HOGENOM" id="CLU_069162_0_0_1"/>
<dbReference type="GO" id="GO:0002098">
    <property type="term" value="P:tRNA wobble uridine modification"/>
    <property type="evidence" value="ECO:0007669"/>
    <property type="project" value="InterPro"/>
</dbReference>
<evidence type="ECO:0000313" key="10">
    <source>
        <dbReference type="EMBL" id="KDQ63701.1"/>
    </source>
</evidence>
<keyword evidence="6" id="KW-0963">Cytoplasm</keyword>
<dbReference type="OrthoDB" id="166907at2759"/>
<dbReference type="InterPro" id="IPR027417">
    <property type="entry name" value="P-loop_NTPase"/>
</dbReference>
<keyword evidence="8" id="KW-0539">Nucleus</keyword>
<comment type="pathway">
    <text evidence="3">tRNA modification; 5-methoxycarbonylmethyl-2-thiouridine-tRNA biosynthesis.</text>
</comment>
<protein>
    <recommendedName>
        <fullName evidence="5">Elongator complex protein 5</fullName>
    </recommendedName>
</protein>
<feature type="compositionally biased region" description="Acidic residues" evidence="9">
    <location>
        <begin position="348"/>
        <end position="364"/>
    </location>
</feature>
<evidence type="ECO:0000256" key="2">
    <source>
        <dbReference type="ARBA" id="ARBA00004496"/>
    </source>
</evidence>
<comment type="similarity">
    <text evidence="4">Belongs to the ELP5 family.</text>
</comment>
<organism evidence="10 11">
    <name type="scientific">Jaapia argillacea MUCL 33604</name>
    <dbReference type="NCBI Taxonomy" id="933084"/>
    <lineage>
        <taxon>Eukaryota</taxon>
        <taxon>Fungi</taxon>
        <taxon>Dikarya</taxon>
        <taxon>Basidiomycota</taxon>
        <taxon>Agaricomycotina</taxon>
        <taxon>Agaricomycetes</taxon>
        <taxon>Agaricomycetidae</taxon>
        <taxon>Jaapiales</taxon>
        <taxon>Jaapiaceae</taxon>
        <taxon>Jaapia</taxon>
    </lineage>
</organism>
<dbReference type="UniPathway" id="UPA00988"/>
<dbReference type="Gene3D" id="3.40.50.300">
    <property type="entry name" value="P-loop containing nucleotide triphosphate hydrolases"/>
    <property type="match status" value="1"/>
</dbReference>
<accession>A0A067QM32</accession>
<dbReference type="GO" id="GO:0005634">
    <property type="term" value="C:nucleus"/>
    <property type="evidence" value="ECO:0007669"/>
    <property type="project" value="UniProtKB-SubCell"/>
</dbReference>
<gene>
    <name evidence="10" type="ORF">JAAARDRAFT_119421</name>
</gene>
<dbReference type="PANTHER" id="PTHR15641:SF1">
    <property type="entry name" value="ELONGATOR COMPLEX PROTEIN 5"/>
    <property type="match status" value="1"/>
</dbReference>
<evidence type="ECO:0000256" key="1">
    <source>
        <dbReference type="ARBA" id="ARBA00004123"/>
    </source>
</evidence>
<sequence length="364" mass="39784">MASLLSPILSNSTKPPHSVLLLQSSLSQSCSAILRAVINNTATKIPVLLISLLYPPRTITDPELGKIQVLDRTSKVPGYDDEWDDPRSQILASVKCASPGPIDVIIDSVDTLCSDLSSVSATYTFLSELLSLILSRPSPSRLILHICVPPPFPRAISSPTTLLHLLTQTRFSPTLTHIIAHPPSLISHISRAYLTPPPPLSPPQKFWRVFIPLSERQHEVEKLIFGQDGQGSGSGEEIVVEVLIRGVTIGGGDRLGKRKGVERFLEGWNQSGPVDLHKLESLKPLFAKKVMTEDSGESTHNVSFNLNLTREQQESRSQVPLPYAHEGKPIQNVQSTPPAAAAIFYDPDSADDIDDDDPDEDLDI</sequence>
<dbReference type="Proteomes" id="UP000027265">
    <property type="component" value="Unassembled WGS sequence"/>
</dbReference>
<dbReference type="AlphaFoldDB" id="A0A067QM32"/>
<proteinExistence type="inferred from homology"/>
<dbReference type="GO" id="GO:0005829">
    <property type="term" value="C:cytosol"/>
    <property type="evidence" value="ECO:0007669"/>
    <property type="project" value="TreeGrafter"/>
</dbReference>
<evidence type="ECO:0000256" key="3">
    <source>
        <dbReference type="ARBA" id="ARBA00005043"/>
    </source>
</evidence>
<comment type="subcellular location">
    <subcellularLocation>
        <location evidence="2">Cytoplasm</location>
    </subcellularLocation>
    <subcellularLocation>
        <location evidence="1">Nucleus</location>
    </subcellularLocation>
</comment>
<name>A0A067QM32_9AGAM</name>
<evidence type="ECO:0000256" key="8">
    <source>
        <dbReference type="ARBA" id="ARBA00023242"/>
    </source>
</evidence>
<feature type="region of interest" description="Disordered" evidence="9">
    <location>
        <begin position="345"/>
        <end position="364"/>
    </location>
</feature>
<reference evidence="11" key="1">
    <citation type="journal article" date="2014" name="Proc. Natl. Acad. Sci. U.S.A.">
        <title>Extensive sampling of basidiomycete genomes demonstrates inadequacy of the white-rot/brown-rot paradigm for wood decay fungi.</title>
        <authorList>
            <person name="Riley R."/>
            <person name="Salamov A.A."/>
            <person name="Brown D.W."/>
            <person name="Nagy L.G."/>
            <person name="Floudas D."/>
            <person name="Held B.W."/>
            <person name="Levasseur A."/>
            <person name="Lombard V."/>
            <person name="Morin E."/>
            <person name="Otillar R."/>
            <person name="Lindquist E.A."/>
            <person name="Sun H."/>
            <person name="LaButti K.M."/>
            <person name="Schmutz J."/>
            <person name="Jabbour D."/>
            <person name="Luo H."/>
            <person name="Baker S.E."/>
            <person name="Pisabarro A.G."/>
            <person name="Walton J.D."/>
            <person name="Blanchette R.A."/>
            <person name="Henrissat B."/>
            <person name="Martin F."/>
            <person name="Cullen D."/>
            <person name="Hibbett D.S."/>
            <person name="Grigoriev I.V."/>
        </authorList>
    </citation>
    <scope>NUCLEOTIDE SEQUENCE [LARGE SCALE GENOMIC DNA]</scope>
    <source>
        <strain evidence="11">MUCL 33604</strain>
    </source>
</reference>
<evidence type="ECO:0000256" key="9">
    <source>
        <dbReference type="SAM" id="MobiDB-lite"/>
    </source>
</evidence>
<dbReference type="GO" id="GO:0033588">
    <property type="term" value="C:elongator holoenzyme complex"/>
    <property type="evidence" value="ECO:0007669"/>
    <property type="project" value="InterPro"/>
</dbReference>
<keyword evidence="7" id="KW-0819">tRNA processing</keyword>
<dbReference type="Pfam" id="PF10483">
    <property type="entry name" value="Elong_Iki1"/>
    <property type="match status" value="1"/>
</dbReference>
<evidence type="ECO:0000256" key="7">
    <source>
        <dbReference type="ARBA" id="ARBA00022694"/>
    </source>
</evidence>
<dbReference type="PANTHER" id="PTHR15641">
    <property type="entry name" value="ELONGATOR COMPLEX PROTEIN 5"/>
    <property type="match status" value="1"/>
</dbReference>
<dbReference type="STRING" id="933084.A0A067QM32"/>
<dbReference type="GO" id="GO:0000049">
    <property type="term" value="F:tRNA binding"/>
    <property type="evidence" value="ECO:0007669"/>
    <property type="project" value="TreeGrafter"/>
</dbReference>
<evidence type="ECO:0000256" key="4">
    <source>
        <dbReference type="ARBA" id="ARBA00009567"/>
    </source>
</evidence>
<dbReference type="InParanoid" id="A0A067QM32"/>